<evidence type="ECO:0000259" key="1">
    <source>
        <dbReference type="PROSITE" id="PS51819"/>
    </source>
</evidence>
<sequence>MIKGVHHVQITIPKGEEEAGRAFYCEELGIEEMEKPASLQGRGGFWLKLGHRQVHVGTEEGLDRLQTKAHIAYEVTDLDYWKQRLNMLGIEIIESVPIPGYERFECRDPFGNRMEFIKENEK</sequence>
<dbReference type="PANTHER" id="PTHR39175:SF1">
    <property type="entry name" value="FAMILY PROTEIN, PUTATIVE (AFU_ORTHOLOGUE AFUA_3G15060)-RELATED"/>
    <property type="match status" value="1"/>
</dbReference>
<dbReference type="STRING" id="1236971.JCM9152_3733"/>
<dbReference type="EMBL" id="BAUU01000031">
    <property type="protein sequence ID" value="GAE32209.1"/>
    <property type="molecule type" value="Genomic_DNA"/>
</dbReference>
<comment type="caution">
    <text evidence="2">The sequence shown here is derived from an EMBL/GenBank/DDBJ whole genome shotgun (WGS) entry which is preliminary data.</text>
</comment>
<protein>
    <submittedName>
        <fullName evidence="2">Glyoxalase</fullName>
    </submittedName>
</protein>
<dbReference type="InterPro" id="IPR004360">
    <property type="entry name" value="Glyas_Fos-R_dOase_dom"/>
</dbReference>
<keyword evidence="3" id="KW-1185">Reference proteome</keyword>
<dbReference type="OrthoDB" id="9813630at2"/>
<dbReference type="PROSITE" id="PS51819">
    <property type="entry name" value="VOC"/>
    <property type="match status" value="1"/>
</dbReference>
<dbReference type="Proteomes" id="UP000018895">
    <property type="component" value="Unassembled WGS sequence"/>
</dbReference>
<organism evidence="2 3">
    <name type="scientific">Halalkalibacter hemicellulosilyticusJCM 9152</name>
    <dbReference type="NCBI Taxonomy" id="1236971"/>
    <lineage>
        <taxon>Bacteria</taxon>
        <taxon>Bacillati</taxon>
        <taxon>Bacillota</taxon>
        <taxon>Bacilli</taxon>
        <taxon>Bacillales</taxon>
        <taxon>Bacillaceae</taxon>
        <taxon>Halalkalibacter</taxon>
    </lineage>
</organism>
<dbReference type="SUPFAM" id="SSF54593">
    <property type="entry name" value="Glyoxalase/Bleomycin resistance protein/Dihydroxybiphenyl dioxygenase"/>
    <property type="match status" value="1"/>
</dbReference>
<dbReference type="InterPro" id="IPR037523">
    <property type="entry name" value="VOC_core"/>
</dbReference>
<dbReference type="InterPro" id="IPR029068">
    <property type="entry name" value="Glyas_Bleomycin-R_OHBP_Dase"/>
</dbReference>
<dbReference type="RefSeq" id="WP_035346533.1">
    <property type="nucleotide sequence ID" value="NZ_BAUU01000031.1"/>
</dbReference>
<evidence type="ECO:0000313" key="3">
    <source>
        <dbReference type="Proteomes" id="UP000018895"/>
    </source>
</evidence>
<evidence type="ECO:0000313" key="2">
    <source>
        <dbReference type="EMBL" id="GAE32209.1"/>
    </source>
</evidence>
<dbReference type="Pfam" id="PF00903">
    <property type="entry name" value="Glyoxalase"/>
    <property type="match status" value="1"/>
</dbReference>
<accession>W4QLH2</accession>
<dbReference type="Gene3D" id="3.10.180.10">
    <property type="entry name" value="2,3-Dihydroxybiphenyl 1,2-Dioxygenase, domain 1"/>
    <property type="match status" value="1"/>
</dbReference>
<gene>
    <name evidence="2" type="ORF">JCM9152_3733</name>
</gene>
<dbReference type="AlphaFoldDB" id="W4QLH2"/>
<reference evidence="2" key="1">
    <citation type="journal article" date="2014" name="Genome Announc.">
        <title>Draft Genome Sequences of Three Alkaliphilic Bacillus Strains, Bacillus wakoensis JCM 9140T, Bacillus akibai JCM 9157T, and Bacillus hemicellulosilyticus JCM 9152T.</title>
        <authorList>
            <person name="Yuki M."/>
            <person name="Oshima K."/>
            <person name="Suda W."/>
            <person name="Oshida Y."/>
            <person name="Kitamura K."/>
            <person name="Iida T."/>
            <person name="Hattori M."/>
            <person name="Ohkuma M."/>
        </authorList>
    </citation>
    <scope>NUCLEOTIDE SEQUENCE [LARGE SCALE GENOMIC DNA]</scope>
    <source>
        <strain evidence="2">JCM 9152</strain>
    </source>
</reference>
<name>W4QLH2_9BACI</name>
<feature type="domain" description="VOC" evidence="1">
    <location>
        <begin position="4"/>
        <end position="119"/>
    </location>
</feature>
<proteinExistence type="predicted"/>
<dbReference type="PANTHER" id="PTHR39175">
    <property type="entry name" value="FAMILY PROTEIN, PUTATIVE (AFU_ORTHOLOGUE AFUA_3G15060)-RELATED"/>
    <property type="match status" value="1"/>
</dbReference>